<dbReference type="RefSeq" id="WP_390227473.1">
    <property type="nucleotide sequence ID" value="NZ_JBHSCN010000003.1"/>
</dbReference>
<proteinExistence type="predicted"/>
<evidence type="ECO:0008006" key="4">
    <source>
        <dbReference type="Google" id="ProtNLM"/>
    </source>
</evidence>
<protein>
    <recommendedName>
        <fullName evidence="4">SPW repeat-containing protein</fullName>
    </recommendedName>
</protein>
<feature type="transmembrane region" description="Helical" evidence="1">
    <location>
        <begin position="114"/>
        <end position="134"/>
    </location>
</feature>
<evidence type="ECO:0000313" key="3">
    <source>
        <dbReference type="Proteomes" id="UP001595900"/>
    </source>
</evidence>
<keyword evidence="1" id="KW-0472">Membrane</keyword>
<keyword evidence="1" id="KW-1133">Transmembrane helix</keyword>
<name>A0ABV8Q5J7_9MICO</name>
<feature type="transmembrane region" description="Helical" evidence="1">
    <location>
        <begin position="28"/>
        <end position="50"/>
    </location>
</feature>
<keyword evidence="3" id="KW-1185">Reference proteome</keyword>
<feature type="transmembrane region" description="Helical" evidence="1">
    <location>
        <begin position="89"/>
        <end position="108"/>
    </location>
</feature>
<sequence>MTVNATPAVTHDDGIQNRPFVNGLARRIPSALGGLLVTVLAVLAFLYWAYCLVVTWIGHASLGTPLFQTTVAAMLVVGVAFYARRTLSWLALLVLAAAWCILSGLPLLPIVQVAVQAVVVALMAAAAVVATVAAEQAERPRF</sequence>
<evidence type="ECO:0000313" key="2">
    <source>
        <dbReference type="EMBL" id="MFC4242603.1"/>
    </source>
</evidence>
<keyword evidence="1" id="KW-0812">Transmembrane</keyword>
<dbReference type="Proteomes" id="UP001595900">
    <property type="component" value="Unassembled WGS sequence"/>
</dbReference>
<reference evidence="3" key="1">
    <citation type="journal article" date="2019" name="Int. J. Syst. Evol. Microbiol.">
        <title>The Global Catalogue of Microorganisms (GCM) 10K type strain sequencing project: providing services to taxonomists for standard genome sequencing and annotation.</title>
        <authorList>
            <consortium name="The Broad Institute Genomics Platform"/>
            <consortium name="The Broad Institute Genome Sequencing Center for Infectious Disease"/>
            <person name="Wu L."/>
            <person name="Ma J."/>
        </authorList>
    </citation>
    <scope>NUCLEOTIDE SEQUENCE [LARGE SCALE GENOMIC DNA]</scope>
    <source>
        <strain evidence="3">CGMCC 1.10363</strain>
    </source>
</reference>
<evidence type="ECO:0000256" key="1">
    <source>
        <dbReference type="SAM" id="Phobius"/>
    </source>
</evidence>
<gene>
    <name evidence="2" type="ORF">ACFOYW_04390</name>
</gene>
<feature type="transmembrane region" description="Helical" evidence="1">
    <location>
        <begin position="62"/>
        <end position="82"/>
    </location>
</feature>
<organism evidence="2 3">
    <name type="scientific">Gryllotalpicola reticulitermitis</name>
    <dbReference type="NCBI Taxonomy" id="1184153"/>
    <lineage>
        <taxon>Bacteria</taxon>
        <taxon>Bacillati</taxon>
        <taxon>Actinomycetota</taxon>
        <taxon>Actinomycetes</taxon>
        <taxon>Micrococcales</taxon>
        <taxon>Microbacteriaceae</taxon>
        <taxon>Gryllotalpicola</taxon>
    </lineage>
</organism>
<comment type="caution">
    <text evidence="2">The sequence shown here is derived from an EMBL/GenBank/DDBJ whole genome shotgun (WGS) entry which is preliminary data.</text>
</comment>
<accession>A0ABV8Q5J7</accession>
<dbReference type="EMBL" id="JBHSCN010000003">
    <property type="protein sequence ID" value="MFC4242603.1"/>
    <property type="molecule type" value="Genomic_DNA"/>
</dbReference>